<dbReference type="GO" id="GO:0008270">
    <property type="term" value="F:zinc ion binding"/>
    <property type="evidence" value="ECO:0007669"/>
    <property type="project" value="UniProtKB-KW"/>
</dbReference>
<protein>
    <recommendedName>
        <fullName evidence="4">RING-type domain-containing protein</fullName>
    </recommendedName>
</protein>
<dbReference type="SUPFAM" id="SSF57850">
    <property type="entry name" value="RING/U-box"/>
    <property type="match status" value="1"/>
</dbReference>
<evidence type="ECO:0000313" key="5">
    <source>
        <dbReference type="EMBL" id="CDS07234.1"/>
    </source>
</evidence>
<evidence type="ECO:0000256" key="3">
    <source>
        <dbReference type="SAM" id="Phobius"/>
    </source>
</evidence>
<dbReference type="Gene3D" id="3.30.40.10">
    <property type="entry name" value="Zinc/RING finger domain, C3HC4 (zinc finger)"/>
    <property type="match status" value="1"/>
</dbReference>
<sequence>MPSAARLNHRHQPSTTSTVSSSSSSSSSRPALQRILTNSPSNAVHLSRSTAPTSRRVRSHWFSHFAVHWRRSSRTSKLLFASTLALVAIQVIATVVVLTFSWDMYCDKPLRVFLTVYILRVFLSAPLSVYLHLAPRRRRQQQQEQQEQQDNNRHHSHQNSNPGSDSIVDAEAGTSYMLTDRRQNPTNSLPPNSEHDTSLSSWIDRAKSALDMFALLWFIIGNYMLFTSTTCSETAVPLYYLSFVIIIYGYVVLSVPILLCTAVIFCLPCVLVGMRILHVEDAEDMGGASKDEIARIPVYRFKSHSNIPATTEDMEMHELPQKPQQQEQVVREQTHSFWSQLQTRFGLSNESDDQRHIEHEPELDTIEIPNEQDRVCAICLSTYDDGDILCKLWCNHHFHKTCVHEWLVLNSRCPMCKRDSRGKQYPAMDC</sequence>
<feature type="transmembrane region" description="Helical" evidence="3">
    <location>
        <begin position="112"/>
        <end position="133"/>
    </location>
</feature>
<gene>
    <name evidence="5" type="ORF">LRAMOSA01183</name>
</gene>
<feature type="domain" description="RING-type" evidence="4">
    <location>
        <begin position="376"/>
        <end position="417"/>
    </location>
</feature>
<dbReference type="EMBL" id="LK023324">
    <property type="protein sequence ID" value="CDS07234.1"/>
    <property type="molecule type" value="Genomic_DNA"/>
</dbReference>
<organism evidence="5">
    <name type="scientific">Lichtheimia ramosa</name>
    <dbReference type="NCBI Taxonomy" id="688394"/>
    <lineage>
        <taxon>Eukaryota</taxon>
        <taxon>Fungi</taxon>
        <taxon>Fungi incertae sedis</taxon>
        <taxon>Mucoromycota</taxon>
        <taxon>Mucoromycotina</taxon>
        <taxon>Mucoromycetes</taxon>
        <taxon>Mucorales</taxon>
        <taxon>Lichtheimiaceae</taxon>
        <taxon>Lichtheimia</taxon>
    </lineage>
</organism>
<feature type="transmembrane region" description="Helical" evidence="3">
    <location>
        <begin position="209"/>
        <end position="226"/>
    </location>
</feature>
<feature type="region of interest" description="Disordered" evidence="2">
    <location>
        <begin position="138"/>
        <end position="166"/>
    </location>
</feature>
<dbReference type="PROSITE" id="PS50089">
    <property type="entry name" value="ZF_RING_2"/>
    <property type="match status" value="1"/>
</dbReference>
<dbReference type="Pfam" id="PF13639">
    <property type="entry name" value="zf-RING_2"/>
    <property type="match status" value="1"/>
</dbReference>
<dbReference type="AlphaFoldDB" id="A0A077WJB9"/>
<dbReference type="InterPro" id="IPR001841">
    <property type="entry name" value="Znf_RING"/>
</dbReference>
<proteinExistence type="predicted"/>
<feature type="transmembrane region" description="Helical" evidence="3">
    <location>
        <begin position="78"/>
        <end position="100"/>
    </location>
</feature>
<evidence type="ECO:0000256" key="2">
    <source>
        <dbReference type="SAM" id="MobiDB-lite"/>
    </source>
</evidence>
<evidence type="ECO:0000256" key="1">
    <source>
        <dbReference type="PROSITE-ProRule" id="PRU00175"/>
    </source>
</evidence>
<keyword evidence="1" id="KW-0479">Metal-binding</keyword>
<feature type="transmembrane region" description="Helical" evidence="3">
    <location>
        <begin position="238"/>
        <end position="267"/>
    </location>
</feature>
<keyword evidence="3" id="KW-0812">Transmembrane</keyword>
<accession>A0A077WJB9</accession>
<feature type="region of interest" description="Disordered" evidence="2">
    <location>
        <begin position="1"/>
        <end position="28"/>
    </location>
</feature>
<feature type="compositionally biased region" description="Low complexity" evidence="2">
    <location>
        <begin position="14"/>
        <end position="28"/>
    </location>
</feature>
<dbReference type="InterPro" id="IPR013083">
    <property type="entry name" value="Znf_RING/FYVE/PHD"/>
</dbReference>
<keyword evidence="3" id="KW-0472">Membrane</keyword>
<dbReference type="PANTHER" id="PTHR46225">
    <property type="entry name" value="C3H4 TYPE ZINC FINGER PROTEIN"/>
    <property type="match status" value="1"/>
</dbReference>
<name>A0A077WJB9_9FUNG</name>
<dbReference type="SMART" id="SM00184">
    <property type="entry name" value="RING"/>
    <property type="match status" value="1"/>
</dbReference>
<keyword evidence="1" id="KW-0862">Zinc</keyword>
<dbReference type="PANTHER" id="PTHR46225:SF19">
    <property type="entry name" value="RING-TYPE DOMAIN-CONTAINING PROTEIN"/>
    <property type="match status" value="1"/>
</dbReference>
<keyword evidence="1" id="KW-0863">Zinc-finger</keyword>
<keyword evidence="3" id="KW-1133">Transmembrane helix</keyword>
<evidence type="ECO:0000259" key="4">
    <source>
        <dbReference type="PROSITE" id="PS50089"/>
    </source>
</evidence>
<dbReference type="OrthoDB" id="8062037at2759"/>
<reference evidence="5" key="1">
    <citation type="journal article" date="2014" name="Genome Announc.">
        <title>De novo whole-genome sequence and genome annotation of Lichtheimia ramosa.</title>
        <authorList>
            <person name="Linde J."/>
            <person name="Schwartze V."/>
            <person name="Binder U."/>
            <person name="Lass-Florl C."/>
            <person name="Voigt K."/>
            <person name="Horn F."/>
        </authorList>
    </citation>
    <scope>NUCLEOTIDE SEQUENCE</scope>
    <source>
        <strain evidence="5">JMRC FSU:6197</strain>
    </source>
</reference>